<organism evidence="13 14">
    <name type="scientific">Thalassolituus maritimus</name>
    <dbReference type="NCBI Taxonomy" id="484498"/>
    <lineage>
        <taxon>Bacteria</taxon>
        <taxon>Pseudomonadati</taxon>
        <taxon>Pseudomonadota</taxon>
        <taxon>Gammaproteobacteria</taxon>
        <taxon>Oceanospirillales</taxon>
        <taxon>Oceanospirillaceae</taxon>
        <taxon>Thalassolituus</taxon>
    </lineage>
</organism>
<dbReference type="PIRSF" id="PIRSF006268">
    <property type="entry name" value="ApbE"/>
    <property type="match status" value="1"/>
</dbReference>
<dbReference type="Pfam" id="PF02424">
    <property type="entry name" value="ApbE"/>
    <property type="match status" value="1"/>
</dbReference>
<dbReference type="EC" id="2.7.1.180" evidence="2 11"/>
<evidence type="ECO:0000256" key="3">
    <source>
        <dbReference type="ARBA" id="ARBA00016337"/>
    </source>
</evidence>
<evidence type="ECO:0000256" key="12">
    <source>
        <dbReference type="PIRSR" id="PIRSR006268-2"/>
    </source>
</evidence>
<dbReference type="InterPro" id="IPR024932">
    <property type="entry name" value="ApbE"/>
</dbReference>
<comment type="catalytic activity">
    <reaction evidence="10 11">
        <text>L-threonyl-[protein] + FAD = FMN-L-threonyl-[protein] + AMP + H(+)</text>
        <dbReference type="Rhea" id="RHEA:36847"/>
        <dbReference type="Rhea" id="RHEA-COMP:11060"/>
        <dbReference type="Rhea" id="RHEA-COMP:11061"/>
        <dbReference type="ChEBI" id="CHEBI:15378"/>
        <dbReference type="ChEBI" id="CHEBI:30013"/>
        <dbReference type="ChEBI" id="CHEBI:57692"/>
        <dbReference type="ChEBI" id="CHEBI:74257"/>
        <dbReference type="ChEBI" id="CHEBI:456215"/>
        <dbReference type="EC" id="2.7.1.180"/>
    </reaction>
</comment>
<dbReference type="SUPFAM" id="SSF143631">
    <property type="entry name" value="ApbE-like"/>
    <property type="match status" value="1"/>
</dbReference>
<keyword evidence="7 11" id="KW-0274">FAD</keyword>
<gene>
    <name evidence="13" type="ORF">SAMN05421686_102205</name>
</gene>
<evidence type="ECO:0000256" key="10">
    <source>
        <dbReference type="ARBA" id="ARBA00048540"/>
    </source>
</evidence>
<keyword evidence="4 11" id="KW-0285">Flavoprotein</keyword>
<feature type="binding site" evidence="12">
    <location>
        <position position="247"/>
    </location>
    <ligand>
        <name>Mg(2+)</name>
        <dbReference type="ChEBI" id="CHEBI:18420"/>
    </ligand>
</feature>
<reference evidence="14" key="1">
    <citation type="submission" date="2017-01" db="EMBL/GenBank/DDBJ databases">
        <authorList>
            <person name="Varghese N."/>
            <person name="Submissions S."/>
        </authorList>
    </citation>
    <scope>NUCLEOTIDE SEQUENCE [LARGE SCALE GENOMIC DNA]</scope>
    <source>
        <strain evidence="14">DSM 24913</strain>
    </source>
</reference>
<evidence type="ECO:0000256" key="7">
    <source>
        <dbReference type="ARBA" id="ARBA00022827"/>
    </source>
</evidence>
<dbReference type="PANTHER" id="PTHR30040:SF2">
    <property type="entry name" value="FAD:PROTEIN FMN TRANSFERASE"/>
    <property type="match status" value="1"/>
</dbReference>
<evidence type="ECO:0000313" key="13">
    <source>
        <dbReference type="EMBL" id="SIS53195.1"/>
    </source>
</evidence>
<name>A0A1N7JV39_9GAMM</name>
<comment type="similarity">
    <text evidence="1 11">Belongs to the ApbE family.</text>
</comment>
<dbReference type="AlphaFoldDB" id="A0A1N7JV39"/>
<comment type="cofactor">
    <cofactor evidence="12">
        <name>Mg(2+)</name>
        <dbReference type="ChEBI" id="CHEBI:18420"/>
    </cofactor>
    <cofactor evidence="12">
        <name>Mn(2+)</name>
        <dbReference type="ChEBI" id="CHEBI:29035"/>
    </cofactor>
    <text evidence="12">Magnesium. Can also use manganese.</text>
</comment>
<evidence type="ECO:0000256" key="8">
    <source>
        <dbReference type="ARBA" id="ARBA00022842"/>
    </source>
</evidence>
<keyword evidence="8 11" id="KW-0460">Magnesium</keyword>
<sequence>MASPCCFHLPAGTSPDVINAMEGEVRRIEAKYSRYRDDSVLSDINQRAGQKVGLDNETLWLINYACACFEQSDGLFDISSGVLRQAWDFRAGQLPSEVTLARLLPRIGLGRIEISEAHLTMPPDMELDLGGIGKEYAVDAAAAIARQAGINRGVVDLGGDLCVLGPHADGSPWQLGVRHPRDTENAIASLPVYQGGMASSGDYERFFEKDGKRYCHLLNPESGFPVDYWASVTVVAPSCLLAGTLSTIAMLKEASGEGWLRSQAVNALLIRPDLSLLSLTDC</sequence>
<evidence type="ECO:0000256" key="6">
    <source>
        <dbReference type="ARBA" id="ARBA00022723"/>
    </source>
</evidence>
<keyword evidence="5 11" id="KW-0808">Transferase</keyword>
<evidence type="ECO:0000256" key="4">
    <source>
        <dbReference type="ARBA" id="ARBA00022630"/>
    </source>
</evidence>
<dbReference type="PANTHER" id="PTHR30040">
    <property type="entry name" value="THIAMINE BIOSYNTHESIS LIPOPROTEIN APBE"/>
    <property type="match status" value="1"/>
</dbReference>
<dbReference type="InterPro" id="IPR003374">
    <property type="entry name" value="ApbE-like_sf"/>
</dbReference>
<accession>A0A1N7JV39</accession>
<feature type="binding site" evidence="12">
    <location>
        <position position="131"/>
    </location>
    <ligand>
        <name>Mg(2+)</name>
        <dbReference type="ChEBI" id="CHEBI:18420"/>
    </ligand>
</feature>
<evidence type="ECO:0000256" key="2">
    <source>
        <dbReference type="ARBA" id="ARBA00011955"/>
    </source>
</evidence>
<dbReference type="Gene3D" id="3.10.520.10">
    <property type="entry name" value="ApbE-like domains"/>
    <property type="match status" value="1"/>
</dbReference>
<evidence type="ECO:0000256" key="5">
    <source>
        <dbReference type="ARBA" id="ARBA00022679"/>
    </source>
</evidence>
<evidence type="ECO:0000256" key="1">
    <source>
        <dbReference type="ARBA" id="ARBA00008282"/>
    </source>
</evidence>
<protein>
    <recommendedName>
        <fullName evidence="3 11">FAD:protein FMN transferase</fullName>
        <ecNumber evidence="2 11">2.7.1.180</ecNumber>
    </recommendedName>
    <alternativeName>
        <fullName evidence="9 11">Flavin transferase</fullName>
    </alternativeName>
</protein>
<dbReference type="EMBL" id="FTOH01000002">
    <property type="protein sequence ID" value="SIS53195.1"/>
    <property type="molecule type" value="Genomic_DNA"/>
</dbReference>
<proteinExistence type="inferred from homology"/>
<keyword evidence="13" id="KW-0449">Lipoprotein</keyword>
<dbReference type="GO" id="GO:0016740">
    <property type="term" value="F:transferase activity"/>
    <property type="evidence" value="ECO:0007669"/>
    <property type="project" value="UniProtKB-UniRule"/>
</dbReference>
<evidence type="ECO:0000313" key="14">
    <source>
        <dbReference type="Proteomes" id="UP000185639"/>
    </source>
</evidence>
<keyword evidence="14" id="KW-1185">Reference proteome</keyword>
<dbReference type="STRING" id="484498.SAMN05421686_102205"/>
<evidence type="ECO:0000256" key="9">
    <source>
        <dbReference type="ARBA" id="ARBA00031306"/>
    </source>
</evidence>
<keyword evidence="6 11" id="KW-0479">Metal-binding</keyword>
<dbReference type="GO" id="GO:0046872">
    <property type="term" value="F:metal ion binding"/>
    <property type="evidence" value="ECO:0007669"/>
    <property type="project" value="UniProtKB-UniRule"/>
</dbReference>
<evidence type="ECO:0000256" key="11">
    <source>
        <dbReference type="PIRNR" id="PIRNR006268"/>
    </source>
</evidence>
<dbReference type="Proteomes" id="UP000185639">
    <property type="component" value="Unassembled WGS sequence"/>
</dbReference>